<gene>
    <name evidence="3" type="ORF">D5071_06795</name>
</gene>
<organism evidence="3 4">
    <name type="scientific">Pectobacterium carotovorum</name>
    <name type="common">Erwinia carotovora</name>
    <dbReference type="NCBI Taxonomy" id="554"/>
    <lineage>
        <taxon>Bacteria</taxon>
        <taxon>Pseudomonadati</taxon>
        <taxon>Pseudomonadota</taxon>
        <taxon>Gammaproteobacteria</taxon>
        <taxon>Enterobacterales</taxon>
        <taxon>Pectobacteriaceae</taxon>
        <taxon>Pectobacterium</taxon>
    </lineage>
</organism>
<comment type="caution">
    <text evidence="3">The sequence shown here is derived from an EMBL/GenBank/DDBJ whole genome shotgun (WGS) entry which is preliminary data.</text>
</comment>
<name>A0A419AYJ6_PECCA</name>
<dbReference type="Proteomes" id="UP000283655">
    <property type="component" value="Unassembled WGS sequence"/>
</dbReference>
<keyword evidence="2" id="KW-0732">Signal</keyword>
<evidence type="ECO:0000256" key="2">
    <source>
        <dbReference type="SAM" id="SignalP"/>
    </source>
</evidence>
<evidence type="ECO:0000313" key="4">
    <source>
        <dbReference type="Proteomes" id="UP000283655"/>
    </source>
</evidence>
<evidence type="ECO:0008006" key="5">
    <source>
        <dbReference type="Google" id="ProtNLM"/>
    </source>
</evidence>
<dbReference type="EMBL" id="QZDH01000012">
    <property type="protein sequence ID" value="RJL52923.1"/>
    <property type="molecule type" value="Genomic_DNA"/>
</dbReference>
<sequence>MKHPKTLLACAVLLGLPLLASASTPQAPTPQQQFESGISSQKQLQQNMQQSQKLQQQQLNQQLQQRNQQLQQQRQQQLQKDLERSQRTTPPPPIKQTP</sequence>
<evidence type="ECO:0000256" key="1">
    <source>
        <dbReference type="SAM" id="MobiDB-lite"/>
    </source>
</evidence>
<feature type="chain" id="PRO_5019586196" description="DUF2756 domain-containing protein" evidence="2">
    <location>
        <begin position="23"/>
        <end position="98"/>
    </location>
</feature>
<proteinExistence type="predicted"/>
<feature type="compositionally biased region" description="Pro residues" evidence="1">
    <location>
        <begin position="89"/>
        <end position="98"/>
    </location>
</feature>
<accession>A0A419AYJ6</accession>
<dbReference type="AlphaFoldDB" id="A0A419AYJ6"/>
<feature type="signal peptide" evidence="2">
    <location>
        <begin position="1"/>
        <end position="22"/>
    </location>
</feature>
<protein>
    <recommendedName>
        <fullName evidence="5">DUF2756 domain-containing protein</fullName>
    </recommendedName>
</protein>
<evidence type="ECO:0000313" key="3">
    <source>
        <dbReference type="EMBL" id="RJL52923.1"/>
    </source>
</evidence>
<feature type="region of interest" description="Disordered" evidence="1">
    <location>
        <begin position="22"/>
        <end position="98"/>
    </location>
</feature>
<feature type="compositionally biased region" description="Low complexity" evidence="1">
    <location>
        <begin position="22"/>
        <end position="79"/>
    </location>
</feature>
<dbReference type="RefSeq" id="WP_119873243.1">
    <property type="nucleotide sequence ID" value="NZ_QZDH01000012.1"/>
</dbReference>
<reference evidence="3 4" key="1">
    <citation type="submission" date="2018-09" db="EMBL/GenBank/DDBJ databases">
        <title>Phylogenetic diversity of Pectobacterium and Dickeya strains causing blackleg disease of potato in Morocco.</title>
        <authorList>
            <person name="Oulghazi S."/>
            <person name="Moumni M."/>
            <person name="Faure D."/>
        </authorList>
    </citation>
    <scope>NUCLEOTIDE SEQUENCE [LARGE SCALE GENOMIC DNA]</scope>
    <source>
        <strain evidence="3 4">S1.15.11.2D</strain>
    </source>
</reference>